<keyword evidence="3" id="KW-0547">Nucleotide-binding</keyword>
<dbReference type="InterPro" id="IPR004525">
    <property type="entry name" value="EpmA"/>
</dbReference>
<dbReference type="Gene3D" id="3.30.930.10">
    <property type="entry name" value="Bira Bifunctional Protein, Domain 2"/>
    <property type="match status" value="1"/>
</dbReference>
<keyword evidence="2" id="KW-0436">Ligase</keyword>
<keyword evidence="8" id="KW-1185">Reference proteome</keyword>
<dbReference type="GO" id="GO:0006430">
    <property type="term" value="P:lysyl-tRNA aminoacylation"/>
    <property type="evidence" value="ECO:0007669"/>
    <property type="project" value="InterPro"/>
</dbReference>
<evidence type="ECO:0000313" key="7">
    <source>
        <dbReference type="EMBL" id="PWG61299.1"/>
    </source>
</evidence>
<dbReference type="Proteomes" id="UP000245474">
    <property type="component" value="Unassembled WGS sequence"/>
</dbReference>
<organism evidence="7 8">
    <name type="scientific">Sediminicurvatus halobius</name>
    <dbReference type="NCBI Taxonomy" id="2182432"/>
    <lineage>
        <taxon>Bacteria</taxon>
        <taxon>Pseudomonadati</taxon>
        <taxon>Pseudomonadota</taxon>
        <taxon>Gammaproteobacteria</taxon>
        <taxon>Chromatiales</taxon>
        <taxon>Ectothiorhodospiraceae</taxon>
        <taxon>Sediminicurvatus</taxon>
    </lineage>
</organism>
<protein>
    <submittedName>
        <fullName evidence="7">EF-P lysine aminoacylase GenX</fullName>
    </submittedName>
</protein>
<keyword evidence="4" id="KW-0067">ATP-binding</keyword>
<proteinExistence type="predicted"/>
<evidence type="ECO:0000256" key="1">
    <source>
        <dbReference type="ARBA" id="ARBA00011738"/>
    </source>
</evidence>
<comment type="subunit">
    <text evidence="1">Homodimer.</text>
</comment>
<accession>A0A2U2MWR3</accession>
<dbReference type="GO" id="GO:0005829">
    <property type="term" value="C:cytosol"/>
    <property type="evidence" value="ECO:0007669"/>
    <property type="project" value="TreeGrafter"/>
</dbReference>
<sequence length="316" mass="34002">MGAAGGADWRPAASREALRRRAARLASIRAFFAERAVTEVETPVLAAAGVTDAQLDGFPVPAADSRWLQTSPEYAMKRLLAAGFGDCYQITRAFRAGERGRRHNPEFSLLEWYRVGFDHHRLMAEVAALVAEVLGPGTTATLSYAEAFRRAGLPDPLTAPTARLAAAAEDHHGALTAPLERDELLDLLFGTMVQAALPARCFVTEFPASQAALARLSPADPRVAERFELFAEGIELANGFHELTDPEEQRARFAADTARRRAAGRPTPAIDGRLLAALESGLPPCAGVALGLDRLFMLAEGADSVDAVMAFPWERA</sequence>
<dbReference type="EMBL" id="QFFI01000040">
    <property type="protein sequence ID" value="PWG61299.1"/>
    <property type="molecule type" value="Genomic_DNA"/>
</dbReference>
<name>A0A2U2MWR3_9GAMM</name>
<dbReference type="PRINTS" id="PR00982">
    <property type="entry name" value="TRNASYNTHLYS"/>
</dbReference>
<dbReference type="PANTHER" id="PTHR42918:SF6">
    <property type="entry name" value="ELONGATION FACTOR P--(R)-BETA-LYSINE LIGASE"/>
    <property type="match status" value="1"/>
</dbReference>
<comment type="caution">
    <text evidence="7">The sequence shown here is derived from an EMBL/GenBank/DDBJ whole genome shotgun (WGS) entry which is preliminary data.</text>
</comment>
<evidence type="ECO:0000256" key="4">
    <source>
        <dbReference type="ARBA" id="ARBA00022840"/>
    </source>
</evidence>
<dbReference type="GO" id="GO:0000049">
    <property type="term" value="F:tRNA binding"/>
    <property type="evidence" value="ECO:0007669"/>
    <property type="project" value="TreeGrafter"/>
</dbReference>
<feature type="domain" description="Aminoacyl-transfer RNA synthetases class-II family profile" evidence="6">
    <location>
        <begin position="26"/>
        <end position="312"/>
    </location>
</feature>
<dbReference type="PROSITE" id="PS50862">
    <property type="entry name" value="AA_TRNA_LIGASE_II"/>
    <property type="match status" value="1"/>
</dbReference>
<comment type="catalytic activity">
    <reaction evidence="5">
        <text>D-beta-lysine + L-lysyl-[protein] + ATP = N(6)-((3R)-3,6-diaminohexanoyl)-L-lysyl-[protein] + AMP + diphosphate + H(+)</text>
        <dbReference type="Rhea" id="RHEA:83435"/>
        <dbReference type="Rhea" id="RHEA-COMP:9752"/>
        <dbReference type="Rhea" id="RHEA-COMP:20131"/>
        <dbReference type="ChEBI" id="CHEBI:15378"/>
        <dbReference type="ChEBI" id="CHEBI:29969"/>
        <dbReference type="ChEBI" id="CHEBI:30616"/>
        <dbReference type="ChEBI" id="CHEBI:33019"/>
        <dbReference type="ChEBI" id="CHEBI:84138"/>
        <dbReference type="ChEBI" id="CHEBI:156053"/>
        <dbReference type="ChEBI" id="CHEBI:456215"/>
    </reaction>
    <physiologicalReaction direction="left-to-right" evidence="5">
        <dbReference type="Rhea" id="RHEA:83436"/>
    </physiologicalReaction>
</comment>
<dbReference type="AlphaFoldDB" id="A0A2U2MWR3"/>
<dbReference type="PANTHER" id="PTHR42918">
    <property type="entry name" value="LYSYL-TRNA SYNTHETASE"/>
    <property type="match status" value="1"/>
</dbReference>
<dbReference type="GO" id="GO:0005524">
    <property type="term" value="F:ATP binding"/>
    <property type="evidence" value="ECO:0007669"/>
    <property type="project" value="UniProtKB-KW"/>
</dbReference>
<dbReference type="OrthoDB" id="9802326at2"/>
<dbReference type="InterPro" id="IPR018149">
    <property type="entry name" value="Lys-tRNA-synth_II_C"/>
</dbReference>
<dbReference type="InterPro" id="IPR004364">
    <property type="entry name" value="Aa-tRNA-synt_II"/>
</dbReference>
<dbReference type="Pfam" id="PF00152">
    <property type="entry name" value="tRNA-synt_2"/>
    <property type="match status" value="1"/>
</dbReference>
<dbReference type="NCBIfam" id="TIGR00462">
    <property type="entry name" value="genX"/>
    <property type="match status" value="1"/>
</dbReference>
<evidence type="ECO:0000313" key="8">
    <source>
        <dbReference type="Proteomes" id="UP000245474"/>
    </source>
</evidence>
<evidence type="ECO:0000256" key="5">
    <source>
        <dbReference type="ARBA" id="ARBA00052794"/>
    </source>
</evidence>
<evidence type="ECO:0000259" key="6">
    <source>
        <dbReference type="PROSITE" id="PS50862"/>
    </source>
</evidence>
<dbReference type="InterPro" id="IPR006195">
    <property type="entry name" value="aa-tRNA-synth_II"/>
</dbReference>
<dbReference type="InterPro" id="IPR045864">
    <property type="entry name" value="aa-tRNA-synth_II/BPL/LPL"/>
</dbReference>
<dbReference type="NCBIfam" id="NF006828">
    <property type="entry name" value="PRK09350.1"/>
    <property type="match status" value="1"/>
</dbReference>
<dbReference type="FunFam" id="3.30.930.10:FF:000017">
    <property type="entry name" value="Elongation factor P--(R)-beta-lysine ligase"/>
    <property type="match status" value="1"/>
</dbReference>
<dbReference type="RefSeq" id="WP_109680056.1">
    <property type="nucleotide sequence ID" value="NZ_CP086615.1"/>
</dbReference>
<evidence type="ECO:0000256" key="3">
    <source>
        <dbReference type="ARBA" id="ARBA00022741"/>
    </source>
</evidence>
<gene>
    <name evidence="7" type="ORF">DEM34_17165</name>
</gene>
<dbReference type="GO" id="GO:0004824">
    <property type="term" value="F:lysine-tRNA ligase activity"/>
    <property type="evidence" value="ECO:0007669"/>
    <property type="project" value="InterPro"/>
</dbReference>
<dbReference type="SUPFAM" id="SSF55681">
    <property type="entry name" value="Class II aaRS and biotin synthetases"/>
    <property type="match status" value="1"/>
</dbReference>
<reference evidence="7 8" key="1">
    <citation type="submission" date="2018-05" db="EMBL/GenBank/DDBJ databases">
        <title>Spiribacter halobius sp. nov., a moderately halophilic bacterium isolated from marine solar saltern.</title>
        <authorList>
            <person name="Zheng W.-S."/>
            <person name="Lu D.-C."/>
            <person name="Du Z.-J."/>
        </authorList>
    </citation>
    <scope>NUCLEOTIDE SEQUENCE [LARGE SCALE GENOMIC DNA]</scope>
    <source>
        <strain evidence="7 8">E85</strain>
    </source>
</reference>
<evidence type="ECO:0000256" key="2">
    <source>
        <dbReference type="ARBA" id="ARBA00022598"/>
    </source>
</evidence>